<dbReference type="InterPro" id="IPR013103">
    <property type="entry name" value="RVT_2"/>
</dbReference>
<sequence length="92" mass="10627">MGLFPQAKVRGNCVKMFDDFKKEMAKEFEMTDIGSMSYYLGIEMEQKKKPITLTLTEQSGRESSRTKEFDSISMKCNMAIEAGVMIIIYYKK</sequence>
<evidence type="ECO:0000259" key="1">
    <source>
        <dbReference type="Pfam" id="PF07727"/>
    </source>
</evidence>
<feature type="domain" description="Reverse transcriptase Ty1/copia-type" evidence="1">
    <location>
        <begin position="11"/>
        <end position="57"/>
    </location>
</feature>
<dbReference type="AlphaFoldDB" id="A0AA89BJ91"/>
<keyword evidence="3" id="KW-1185">Reference proteome</keyword>
<accession>A0AA89BJ91</accession>
<comment type="caution">
    <text evidence="2">The sequence shown here is derived from an EMBL/GenBank/DDBJ whole genome shotgun (WGS) entry which is preliminary data.</text>
</comment>
<reference evidence="2" key="1">
    <citation type="submission" date="2022-12" db="EMBL/GenBank/DDBJ databases">
        <title>Draft genome assemblies for two species of Escallonia (Escalloniales).</title>
        <authorList>
            <person name="Chanderbali A."/>
            <person name="Dervinis C."/>
            <person name="Anghel I."/>
            <person name="Soltis D."/>
            <person name="Soltis P."/>
            <person name="Zapata F."/>
        </authorList>
    </citation>
    <scope>NUCLEOTIDE SEQUENCE</scope>
    <source>
        <strain evidence="2">UCBG64.0493</strain>
        <tissue evidence="2">Leaf</tissue>
    </source>
</reference>
<name>A0AA89BJ91_9ASTE</name>
<dbReference type="Proteomes" id="UP001188597">
    <property type="component" value="Unassembled WGS sequence"/>
</dbReference>
<organism evidence="2 3">
    <name type="scientific">Escallonia herrerae</name>
    <dbReference type="NCBI Taxonomy" id="1293975"/>
    <lineage>
        <taxon>Eukaryota</taxon>
        <taxon>Viridiplantae</taxon>
        <taxon>Streptophyta</taxon>
        <taxon>Embryophyta</taxon>
        <taxon>Tracheophyta</taxon>
        <taxon>Spermatophyta</taxon>
        <taxon>Magnoliopsida</taxon>
        <taxon>eudicotyledons</taxon>
        <taxon>Gunneridae</taxon>
        <taxon>Pentapetalae</taxon>
        <taxon>asterids</taxon>
        <taxon>campanulids</taxon>
        <taxon>Escalloniales</taxon>
        <taxon>Escalloniaceae</taxon>
        <taxon>Escallonia</taxon>
    </lineage>
</organism>
<evidence type="ECO:0000313" key="3">
    <source>
        <dbReference type="Proteomes" id="UP001188597"/>
    </source>
</evidence>
<dbReference type="Pfam" id="PF07727">
    <property type="entry name" value="RVT_2"/>
    <property type="match status" value="1"/>
</dbReference>
<proteinExistence type="predicted"/>
<gene>
    <name evidence="2" type="ORF">RJ639_001631</name>
</gene>
<evidence type="ECO:0000313" key="2">
    <source>
        <dbReference type="EMBL" id="KAK3043198.1"/>
    </source>
</evidence>
<protein>
    <recommendedName>
        <fullName evidence="1">Reverse transcriptase Ty1/copia-type domain-containing protein</fullName>
    </recommendedName>
</protein>
<dbReference type="EMBL" id="JAVXUP010000009">
    <property type="protein sequence ID" value="KAK3043198.1"/>
    <property type="molecule type" value="Genomic_DNA"/>
</dbReference>